<dbReference type="Proteomes" id="UP001433508">
    <property type="component" value="Unassembled WGS sequence"/>
</dbReference>
<sequence length="63" mass="7125">MRADGVIEYGQEDSLEPADQDRELLGPQLPAMFFTGDKENEYAVHLELGLSPMMARSHLVEFE</sequence>
<keyword evidence="2" id="KW-1185">Reference proteome</keyword>
<protein>
    <submittedName>
        <fullName evidence="1">Uncharacterized protein</fullName>
    </submittedName>
</protein>
<name>A0ACC3T5N9_LIPKO</name>
<reference evidence="2" key="1">
    <citation type="journal article" date="2024" name="Front. Bioeng. Biotechnol.">
        <title>Genome-scale model development and genomic sequencing of the oleaginous clade Lipomyces.</title>
        <authorList>
            <person name="Czajka J.J."/>
            <person name="Han Y."/>
            <person name="Kim J."/>
            <person name="Mondo S.J."/>
            <person name="Hofstad B.A."/>
            <person name="Robles A."/>
            <person name="Haridas S."/>
            <person name="Riley R."/>
            <person name="LaButti K."/>
            <person name="Pangilinan J."/>
            <person name="Andreopoulos W."/>
            <person name="Lipzen A."/>
            <person name="Yan J."/>
            <person name="Wang M."/>
            <person name="Ng V."/>
            <person name="Grigoriev I.V."/>
            <person name="Spatafora J.W."/>
            <person name="Magnuson J.K."/>
            <person name="Baker S.E."/>
            <person name="Pomraning K.R."/>
        </authorList>
    </citation>
    <scope>NUCLEOTIDE SEQUENCE [LARGE SCALE GENOMIC DNA]</scope>
    <source>
        <strain evidence="2">CBS 7786</strain>
    </source>
</reference>
<organism evidence="1 2">
    <name type="scientific">Lipomyces kononenkoae</name>
    <name type="common">Yeast</name>
    <dbReference type="NCBI Taxonomy" id="34357"/>
    <lineage>
        <taxon>Eukaryota</taxon>
        <taxon>Fungi</taxon>
        <taxon>Dikarya</taxon>
        <taxon>Ascomycota</taxon>
        <taxon>Saccharomycotina</taxon>
        <taxon>Lipomycetes</taxon>
        <taxon>Lipomycetales</taxon>
        <taxon>Lipomycetaceae</taxon>
        <taxon>Lipomyces</taxon>
    </lineage>
</organism>
<evidence type="ECO:0000313" key="1">
    <source>
        <dbReference type="EMBL" id="KAK9239025.1"/>
    </source>
</evidence>
<accession>A0ACC3T5N9</accession>
<evidence type="ECO:0000313" key="2">
    <source>
        <dbReference type="Proteomes" id="UP001433508"/>
    </source>
</evidence>
<proteinExistence type="predicted"/>
<dbReference type="EMBL" id="MU971350">
    <property type="protein sequence ID" value="KAK9239025.1"/>
    <property type="molecule type" value="Genomic_DNA"/>
</dbReference>
<gene>
    <name evidence="1" type="ORF">V1525DRAFT_387016</name>
</gene>
<comment type="caution">
    <text evidence="1">The sequence shown here is derived from an EMBL/GenBank/DDBJ whole genome shotgun (WGS) entry which is preliminary data.</text>
</comment>